<dbReference type="AlphaFoldDB" id="A0A1W2HB86"/>
<keyword evidence="2" id="KW-1185">Reference proteome</keyword>
<dbReference type="EMBL" id="LT838813">
    <property type="protein sequence ID" value="SMD46117.1"/>
    <property type="molecule type" value="Genomic_DNA"/>
</dbReference>
<reference evidence="2" key="1">
    <citation type="submission" date="2017-04" db="EMBL/GenBank/DDBJ databases">
        <authorList>
            <person name="Varghese N."/>
            <person name="Submissions S."/>
        </authorList>
    </citation>
    <scope>NUCLEOTIDE SEQUENCE [LARGE SCALE GENOMIC DNA]</scope>
    <source>
        <strain evidence="2">DSM 16537</strain>
    </source>
</reference>
<protein>
    <submittedName>
        <fullName evidence="1">Uncharacterized protein</fullName>
    </submittedName>
</protein>
<evidence type="ECO:0000313" key="2">
    <source>
        <dbReference type="Proteomes" id="UP000192333"/>
    </source>
</evidence>
<name>A0A1W2HB86_9BACT</name>
<dbReference type="Proteomes" id="UP000192333">
    <property type="component" value="Chromosome I"/>
</dbReference>
<organism evidence="1 2">
    <name type="scientific">Aquiflexum balticum DSM 16537</name>
    <dbReference type="NCBI Taxonomy" id="758820"/>
    <lineage>
        <taxon>Bacteria</taxon>
        <taxon>Pseudomonadati</taxon>
        <taxon>Bacteroidota</taxon>
        <taxon>Cytophagia</taxon>
        <taxon>Cytophagales</taxon>
        <taxon>Cyclobacteriaceae</taxon>
        <taxon>Aquiflexum</taxon>
    </lineage>
</organism>
<sequence>MGLYSEKGLANGKTFLCPLKYLNSKNLHLKIFYLYICASQIQKAMKNTFRVLIFFFAVTISSQQLLASTSDSNRGLSKKNPINKEEVLKENVSLIPIGESNELDSQLLESSESVNYFYYAPWTWTESAMELLDKSTAFIFRTKKSSEVDTLRVIVSINDQGKMIGYKVMNEEADKGLIERVGYVLRKMPNAVPVPGFDNYGPMDFELTFGL</sequence>
<accession>A0A1W2HB86</accession>
<proteinExistence type="predicted"/>
<evidence type="ECO:0000313" key="1">
    <source>
        <dbReference type="EMBL" id="SMD46117.1"/>
    </source>
</evidence>
<gene>
    <name evidence="1" type="ORF">SAMN00777080_4797</name>
</gene>
<dbReference type="STRING" id="758820.SAMN00777080_4797"/>